<dbReference type="GO" id="GO:0016887">
    <property type="term" value="F:ATP hydrolysis activity"/>
    <property type="evidence" value="ECO:0007669"/>
    <property type="project" value="InterPro"/>
</dbReference>
<dbReference type="Pfam" id="PF00005">
    <property type="entry name" value="ABC_tran"/>
    <property type="match status" value="1"/>
</dbReference>
<keyword evidence="8 9" id="KW-0472">Membrane</keyword>
<evidence type="ECO:0000256" key="7">
    <source>
        <dbReference type="ARBA" id="ARBA00022989"/>
    </source>
</evidence>
<dbReference type="SUPFAM" id="SSF52540">
    <property type="entry name" value="P-loop containing nucleoside triphosphate hydrolases"/>
    <property type="match status" value="1"/>
</dbReference>
<feature type="transmembrane region" description="Helical" evidence="9">
    <location>
        <begin position="375"/>
        <end position="392"/>
    </location>
</feature>
<dbReference type="GO" id="GO:0005524">
    <property type="term" value="F:ATP binding"/>
    <property type="evidence" value="ECO:0007669"/>
    <property type="project" value="UniProtKB-KW"/>
</dbReference>
<dbReference type="InterPro" id="IPR050095">
    <property type="entry name" value="ECF_ABC_transporter_ATP-bd"/>
</dbReference>
<keyword evidence="3" id="KW-0813">Transport</keyword>
<dbReference type="Gene3D" id="3.40.50.300">
    <property type="entry name" value="P-loop containing nucleotide triphosphate hydrolases"/>
    <property type="match status" value="1"/>
</dbReference>
<keyword evidence="5" id="KW-0547">Nucleotide-binding</keyword>
<evidence type="ECO:0000256" key="9">
    <source>
        <dbReference type="SAM" id="Phobius"/>
    </source>
</evidence>
<keyword evidence="7 9" id="KW-1133">Transmembrane helix</keyword>
<dbReference type="EMBL" id="JACHXK010000019">
    <property type="protein sequence ID" value="MBB3113557.1"/>
    <property type="molecule type" value="Genomic_DNA"/>
</dbReference>
<evidence type="ECO:0000256" key="3">
    <source>
        <dbReference type="ARBA" id="ARBA00022448"/>
    </source>
</evidence>
<dbReference type="Proteomes" id="UP000570361">
    <property type="component" value="Unassembled WGS sequence"/>
</dbReference>
<evidence type="ECO:0000256" key="2">
    <source>
        <dbReference type="ARBA" id="ARBA00005417"/>
    </source>
</evidence>
<keyword evidence="4 9" id="KW-0812">Transmembrane</keyword>
<dbReference type="SMART" id="SM00382">
    <property type="entry name" value="AAA"/>
    <property type="match status" value="1"/>
</dbReference>
<feature type="transmembrane region" description="Helical" evidence="9">
    <location>
        <begin position="412"/>
        <end position="431"/>
    </location>
</feature>
<feature type="domain" description="ABC transporter" evidence="10">
    <location>
        <begin position="6"/>
        <end position="245"/>
    </location>
</feature>
<evidence type="ECO:0000313" key="12">
    <source>
        <dbReference type="Proteomes" id="UP000570361"/>
    </source>
</evidence>
<dbReference type="InterPro" id="IPR027417">
    <property type="entry name" value="P-loop_NTPase"/>
</dbReference>
<proteinExistence type="inferred from homology"/>
<dbReference type="PANTHER" id="PTHR43553">
    <property type="entry name" value="HEAVY METAL TRANSPORTER"/>
    <property type="match status" value="1"/>
</dbReference>
<dbReference type="Pfam" id="PF02361">
    <property type="entry name" value="CbiQ"/>
    <property type="match status" value="1"/>
</dbReference>
<dbReference type="CDD" id="cd16914">
    <property type="entry name" value="EcfT"/>
    <property type="match status" value="1"/>
</dbReference>
<gene>
    <name evidence="11" type="ORF">FHS18_005669</name>
</gene>
<dbReference type="PROSITE" id="PS50893">
    <property type="entry name" value="ABC_TRANSPORTER_2"/>
    <property type="match status" value="1"/>
</dbReference>
<dbReference type="PROSITE" id="PS00211">
    <property type="entry name" value="ABC_TRANSPORTER_1"/>
    <property type="match status" value="1"/>
</dbReference>
<dbReference type="InterPro" id="IPR003339">
    <property type="entry name" value="ABC/ECF_trnsptr_transmembrane"/>
</dbReference>
<comment type="caution">
    <text evidence="11">The sequence shown here is derived from an EMBL/GenBank/DDBJ whole genome shotgun (WGS) entry which is preliminary data.</text>
</comment>
<sequence>MTSALGEDLDIHGLTVERNGEKLNGLQLPCGTITVLIGANGSGKTSLMDKIAGLRAAEGVEVRYGQAPLWLVSGRGRVLNETALRAYAYAGQSAEDQLTMRSVRDELVRTLKPYPLNQEDKEARMLNALTAVGFDAGWMGRIPLQISGGERRRAALACALAAPTSWLFLDEPTAGLDAKAHELLSSSLSGCREAGQGIFLISHDTDWSLPLADQILVMRLDGSLRMCSKLDLLAHPEHLQEAGMAVPEWLQFAHAMYRSGVPAEAVWDPISLAGGLNGQRAECSVTEQAASLIPTAVTTLTQEAHSPNRHRVDTQSSPLTAFDPKSVWAGYVLMSAGIMLQGKWSGIAIGALATVLVLVIGRIPLARWRAPIQSITLFTLITAVFAGLQFSNSAVSWDWSSFTGTIRSLTKPWLAMLIGFGLPLIITPLRLRKSLEQLLAYKGRLSRWAQNLILIVTLLLRFVPVFIAEWERFDKLAAARGKQSRLTWRQAPGRIRDTALPFMLALFRVAEDAAAALESRGVGRRPYPIIRKTQRWQRRDYVLACCSIVFFIGMWLWDRG</sequence>
<organism evidence="11 12">
    <name type="scientific">Paenibacillus phyllosphaerae</name>
    <dbReference type="NCBI Taxonomy" id="274593"/>
    <lineage>
        <taxon>Bacteria</taxon>
        <taxon>Bacillati</taxon>
        <taxon>Bacillota</taxon>
        <taxon>Bacilli</taxon>
        <taxon>Bacillales</taxon>
        <taxon>Paenibacillaceae</taxon>
        <taxon>Paenibacillus</taxon>
    </lineage>
</organism>
<evidence type="ECO:0000256" key="4">
    <source>
        <dbReference type="ARBA" id="ARBA00022692"/>
    </source>
</evidence>
<feature type="transmembrane region" description="Helical" evidence="9">
    <location>
        <begin position="344"/>
        <end position="363"/>
    </location>
</feature>
<dbReference type="EC" id="3.6.3.-" evidence="11"/>
<dbReference type="InterPro" id="IPR017871">
    <property type="entry name" value="ABC_transporter-like_CS"/>
</dbReference>
<evidence type="ECO:0000259" key="10">
    <source>
        <dbReference type="PROSITE" id="PS50893"/>
    </source>
</evidence>
<keyword evidence="6 11" id="KW-0067">ATP-binding</keyword>
<accession>A0A7W5B339</accession>
<evidence type="ECO:0000256" key="8">
    <source>
        <dbReference type="ARBA" id="ARBA00023136"/>
    </source>
</evidence>
<reference evidence="11 12" key="1">
    <citation type="submission" date="2020-08" db="EMBL/GenBank/DDBJ databases">
        <title>Genomic Encyclopedia of Type Strains, Phase III (KMG-III): the genomes of soil and plant-associated and newly described type strains.</title>
        <authorList>
            <person name="Whitman W."/>
        </authorList>
    </citation>
    <scope>NUCLEOTIDE SEQUENCE [LARGE SCALE GENOMIC DNA]</scope>
    <source>
        <strain evidence="11 12">CECT 5862</strain>
    </source>
</reference>
<dbReference type="RefSeq" id="WP_183603626.1">
    <property type="nucleotide sequence ID" value="NZ_JACHXK010000019.1"/>
</dbReference>
<evidence type="ECO:0000256" key="5">
    <source>
        <dbReference type="ARBA" id="ARBA00022741"/>
    </source>
</evidence>
<feature type="transmembrane region" description="Helical" evidence="9">
    <location>
        <begin position="540"/>
        <end position="557"/>
    </location>
</feature>
<comment type="similarity">
    <text evidence="2">Belongs to the ABC transporter superfamily.</text>
</comment>
<dbReference type="GO" id="GO:0042626">
    <property type="term" value="F:ATPase-coupled transmembrane transporter activity"/>
    <property type="evidence" value="ECO:0007669"/>
    <property type="project" value="TreeGrafter"/>
</dbReference>
<protein>
    <submittedName>
        <fullName evidence="11">Energy-coupling factor transport system ATP-binding protein</fullName>
        <ecNumber evidence="11">3.6.3.-</ecNumber>
    </submittedName>
</protein>
<keyword evidence="12" id="KW-1185">Reference proteome</keyword>
<comment type="subcellular location">
    <subcellularLocation>
        <location evidence="1">Membrane</location>
        <topology evidence="1">Multi-pass membrane protein</topology>
    </subcellularLocation>
</comment>
<dbReference type="AlphaFoldDB" id="A0A7W5B339"/>
<keyword evidence="11" id="KW-0378">Hydrolase</keyword>
<evidence type="ECO:0000256" key="1">
    <source>
        <dbReference type="ARBA" id="ARBA00004141"/>
    </source>
</evidence>
<evidence type="ECO:0000256" key="6">
    <source>
        <dbReference type="ARBA" id="ARBA00022840"/>
    </source>
</evidence>
<dbReference type="GO" id="GO:0043190">
    <property type="term" value="C:ATP-binding cassette (ABC) transporter complex"/>
    <property type="evidence" value="ECO:0007669"/>
    <property type="project" value="TreeGrafter"/>
</dbReference>
<name>A0A7W5B339_9BACL</name>
<dbReference type="InterPro" id="IPR003439">
    <property type="entry name" value="ABC_transporter-like_ATP-bd"/>
</dbReference>
<evidence type="ECO:0000313" key="11">
    <source>
        <dbReference type="EMBL" id="MBB3113557.1"/>
    </source>
</evidence>
<dbReference type="PANTHER" id="PTHR43553:SF24">
    <property type="entry name" value="ENERGY-COUPLING FACTOR TRANSPORTER ATP-BINDING PROTEIN ECFA1"/>
    <property type="match status" value="1"/>
</dbReference>
<dbReference type="InterPro" id="IPR003593">
    <property type="entry name" value="AAA+_ATPase"/>
</dbReference>